<evidence type="ECO:0000256" key="8">
    <source>
        <dbReference type="NCBIfam" id="TIGR02869"/>
    </source>
</evidence>
<keyword evidence="3" id="KW-0309">Germination</keyword>
<evidence type="ECO:0000256" key="4">
    <source>
        <dbReference type="ARBA" id="ARBA00022729"/>
    </source>
</evidence>
<feature type="domain" description="Peptidoglycan binding-like" evidence="10">
    <location>
        <begin position="39"/>
        <end position="95"/>
    </location>
</feature>
<feature type="region of interest" description="Disordered" evidence="9">
    <location>
        <begin position="117"/>
        <end position="201"/>
    </location>
</feature>
<dbReference type="NCBIfam" id="TIGR02869">
    <property type="entry name" value="spore_SleB"/>
    <property type="match status" value="1"/>
</dbReference>
<dbReference type="EMBL" id="CP031092">
    <property type="protein sequence ID" value="AXF54865.1"/>
    <property type="molecule type" value="Genomic_DNA"/>
</dbReference>
<keyword evidence="5" id="KW-0378">Hydrolase</keyword>
<dbReference type="InterPro" id="IPR036366">
    <property type="entry name" value="PGBDSf"/>
</dbReference>
<proteinExistence type="inferred from homology"/>
<dbReference type="OrthoDB" id="9785345at2"/>
<evidence type="ECO:0000313" key="12">
    <source>
        <dbReference type="EMBL" id="AXF54865.1"/>
    </source>
</evidence>
<sequence length="331" mass="35998">MEGSVRYFLATLIVLGGVLGFATDRGEAFSDQIIQQGATGDDVVELQARLQYIGYFDQTIDGVFGWSTYWGVREYQEAFGMEVDGLVGPEMKQRLEKTTGYNEQYVQEALENAREFTHYGNTSKEIQKGPKGSGEAEEGGEEQAPEGEEPRPEEGAPAEEETPAPGGPADEEEAPAPTPEEEEGTQPDTGGEQPDEGQGDQANVQKAMNAPEGYSDNDIQIMANAVHGEARGEPYEGKVAVAAVIINRTDDPEFPDTANEVVFEPRAFTAVADGQIYLEPNEEAREAVLDAINGQDPSNGAVYYYNPVTATSEWIFSRDVHTEIGKHVFAD</sequence>
<dbReference type="InterPro" id="IPR002477">
    <property type="entry name" value="Peptidoglycan-bd-like"/>
</dbReference>
<organism evidence="12 13">
    <name type="scientific">Salicibibacter kimchii</name>
    <dbReference type="NCBI Taxonomy" id="2099786"/>
    <lineage>
        <taxon>Bacteria</taxon>
        <taxon>Bacillati</taxon>
        <taxon>Bacillota</taxon>
        <taxon>Bacilli</taxon>
        <taxon>Bacillales</taxon>
        <taxon>Bacillaceae</taxon>
        <taxon>Salicibibacter</taxon>
    </lineage>
</organism>
<name>A0A345BV84_9BACI</name>
<dbReference type="Gene3D" id="1.10.101.10">
    <property type="entry name" value="PGBD-like superfamily/PGBD"/>
    <property type="match status" value="1"/>
</dbReference>
<evidence type="ECO:0000313" key="13">
    <source>
        <dbReference type="Proteomes" id="UP000252100"/>
    </source>
</evidence>
<feature type="domain" description="Cell wall hydrolase SleB" evidence="11">
    <location>
        <begin position="232"/>
        <end position="330"/>
    </location>
</feature>
<dbReference type="InterPro" id="IPR014224">
    <property type="entry name" value="Spore_cortex_SleB"/>
</dbReference>
<keyword evidence="13" id="KW-1185">Reference proteome</keyword>
<protein>
    <recommendedName>
        <fullName evidence="2 8">Spore cortex-lytic enzyme</fullName>
    </recommendedName>
</protein>
<reference evidence="12 13" key="1">
    <citation type="journal article" date="2018" name="J. Microbiol.">
        <title>Salicibibacter kimchii gen. nov., sp. nov., a moderately halophilic and alkalitolerant bacterium in the family Bacillaceae, isolated from kimchi.</title>
        <authorList>
            <person name="Jang J.Y."/>
            <person name="Oh Y.J."/>
            <person name="Lim S.K."/>
            <person name="Park H.K."/>
            <person name="Lee C."/>
            <person name="Kim J.Y."/>
            <person name="Lee M.A."/>
            <person name="Choi H.J."/>
        </authorList>
    </citation>
    <scope>NUCLEOTIDE SEQUENCE [LARGE SCALE GENOMIC DNA]</scope>
    <source>
        <strain evidence="12 13">NKC1-1</strain>
    </source>
</reference>
<feature type="compositionally biased region" description="Acidic residues" evidence="9">
    <location>
        <begin position="169"/>
        <end position="185"/>
    </location>
</feature>
<evidence type="ECO:0000259" key="11">
    <source>
        <dbReference type="Pfam" id="PF07486"/>
    </source>
</evidence>
<accession>A0A345BV84</accession>
<dbReference type="AlphaFoldDB" id="A0A345BV84"/>
<evidence type="ECO:0000256" key="9">
    <source>
        <dbReference type="SAM" id="MobiDB-lite"/>
    </source>
</evidence>
<dbReference type="Proteomes" id="UP000252100">
    <property type="component" value="Chromosome"/>
</dbReference>
<evidence type="ECO:0000256" key="1">
    <source>
        <dbReference type="ARBA" id="ARBA00007010"/>
    </source>
</evidence>
<dbReference type="Pfam" id="PF07486">
    <property type="entry name" value="Hydrolase_2"/>
    <property type="match status" value="1"/>
</dbReference>
<dbReference type="Gene3D" id="6.20.240.60">
    <property type="match status" value="1"/>
</dbReference>
<dbReference type="Gene3D" id="1.10.10.2520">
    <property type="entry name" value="Cell wall hydrolase SleB, domain 1"/>
    <property type="match status" value="1"/>
</dbReference>
<evidence type="ECO:0000256" key="7">
    <source>
        <dbReference type="ARBA" id="ARBA00023316"/>
    </source>
</evidence>
<evidence type="ECO:0000256" key="2">
    <source>
        <dbReference type="ARBA" id="ARBA00018364"/>
    </source>
</evidence>
<dbReference type="InterPro" id="IPR011105">
    <property type="entry name" value="Cell_wall_hydrolase_SleB"/>
</dbReference>
<dbReference type="InterPro" id="IPR042047">
    <property type="entry name" value="SleB_dom1"/>
</dbReference>
<comment type="similarity">
    <text evidence="1">Belongs to the SleB family.</text>
</comment>
<dbReference type="GO" id="GO:0016787">
    <property type="term" value="F:hydrolase activity"/>
    <property type="evidence" value="ECO:0007669"/>
    <property type="project" value="UniProtKB-KW"/>
</dbReference>
<dbReference type="GO" id="GO:0009847">
    <property type="term" value="P:spore germination"/>
    <property type="evidence" value="ECO:0007669"/>
    <property type="project" value="UniProtKB-UniRule"/>
</dbReference>
<dbReference type="Pfam" id="PF01471">
    <property type="entry name" value="PG_binding_1"/>
    <property type="match status" value="1"/>
</dbReference>
<dbReference type="GO" id="GO:0030435">
    <property type="term" value="P:sporulation resulting in formation of a cellular spore"/>
    <property type="evidence" value="ECO:0007669"/>
    <property type="project" value="UniProtKB-KW"/>
</dbReference>
<evidence type="ECO:0000256" key="6">
    <source>
        <dbReference type="ARBA" id="ARBA00022969"/>
    </source>
</evidence>
<dbReference type="KEGG" id="rue:DT065_01755"/>
<keyword evidence="4" id="KW-0732">Signal</keyword>
<gene>
    <name evidence="12" type="primary">sleB</name>
    <name evidence="12" type="ORF">DT065_01755</name>
</gene>
<evidence type="ECO:0000256" key="3">
    <source>
        <dbReference type="ARBA" id="ARBA00022544"/>
    </source>
</evidence>
<dbReference type="GO" id="GO:0071555">
    <property type="term" value="P:cell wall organization"/>
    <property type="evidence" value="ECO:0007669"/>
    <property type="project" value="UniProtKB-KW"/>
</dbReference>
<dbReference type="InterPro" id="IPR036365">
    <property type="entry name" value="PGBD-like_sf"/>
</dbReference>
<evidence type="ECO:0000256" key="5">
    <source>
        <dbReference type="ARBA" id="ARBA00022801"/>
    </source>
</evidence>
<dbReference type="FunFam" id="1.10.10.2520:FF:000001">
    <property type="entry name" value="Spore cortex-lytic enzyme"/>
    <property type="match status" value="1"/>
</dbReference>
<feature type="compositionally biased region" description="Acidic residues" evidence="9">
    <location>
        <begin position="135"/>
        <end position="147"/>
    </location>
</feature>
<keyword evidence="7" id="KW-0961">Cell wall biogenesis/degradation</keyword>
<dbReference type="RefSeq" id="WP_114370325.1">
    <property type="nucleotide sequence ID" value="NZ_CP031092.1"/>
</dbReference>
<keyword evidence="6" id="KW-0749">Sporulation</keyword>
<dbReference type="SUPFAM" id="SSF47090">
    <property type="entry name" value="PGBD-like"/>
    <property type="match status" value="1"/>
</dbReference>
<evidence type="ECO:0000259" key="10">
    <source>
        <dbReference type="Pfam" id="PF01471"/>
    </source>
</evidence>